<keyword evidence="1" id="KW-1133">Transmembrane helix</keyword>
<feature type="transmembrane region" description="Helical" evidence="1">
    <location>
        <begin position="512"/>
        <end position="536"/>
    </location>
</feature>
<dbReference type="Gene3D" id="3.30.70.1440">
    <property type="entry name" value="Multidrug efflux transporter AcrB pore domain"/>
    <property type="match status" value="1"/>
</dbReference>
<feature type="transmembrane region" description="Helical" evidence="1">
    <location>
        <begin position="931"/>
        <end position="949"/>
    </location>
</feature>
<dbReference type="Gene3D" id="1.20.1640.10">
    <property type="entry name" value="Multidrug efflux transporter AcrB transmembrane domain"/>
    <property type="match status" value="2"/>
</dbReference>
<organism evidence="2 3">
    <name type="scientific">Bombella apis</name>
    <dbReference type="NCBI Taxonomy" id="1785988"/>
    <lineage>
        <taxon>Bacteria</taxon>
        <taxon>Pseudomonadati</taxon>
        <taxon>Pseudomonadota</taxon>
        <taxon>Alphaproteobacteria</taxon>
        <taxon>Acetobacterales</taxon>
        <taxon>Acetobacteraceae</taxon>
        <taxon>Bombella</taxon>
    </lineage>
</organism>
<feature type="transmembrane region" description="Helical" evidence="1">
    <location>
        <begin position="387"/>
        <end position="407"/>
    </location>
</feature>
<keyword evidence="3" id="KW-1185">Reference proteome</keyword>
<feature type="transmembrane region" description="Helical" evidence="1">
    <location>
        <begin position="61"/>
        <end position="81"/>
    </location>
</feature>
<keyword evidence="1" id="KW-0812">Transmembrane</keyword>
<dbReference type="Gene3D" id="3.30.70.1320">
    <property type="entry name" value="Multidrug efflux transporter AcrB pore domain like"/>
    <property type="match status" value="1"/>
</dbReference>
<gene>
    <name evidence="2" type="ORF">IGM82_05490</name>
</gene>
<dbReference type="Proteomes" id="UP000599085">
    <property type="component" value="Unassembled WGS sequence"/>
</dbReference>
<dbReference type="Gene3D" id="3.30.2090.10">
    <property type="entry name" value="Multidrug efflux transporter AcrB TolC docking domain, DN and DC subdomains"/>
    <property type="match status" value="2"/>
</dbReference>
<keyword evidence="1" id="KW-0472">Membrane</keyword>
<sequence length="1111" mass="119565">MASTICALAAGSPLLPGPVPPRTLPPPNRTDACKDAHAPLLPADRKPEPVNPSRIFIERPVATSLLMLAIMLAGVLGYHFLPISALPEVEYPTITVSTFYPGASPDVMSTSITAPLETQLGQMAGLDQMTSQSSGGASVITLRFGLNMKMDIAEQEVQAAINNVGSLLPSDLPAPPIYAKVNPADTPVMTLGITSRIMPLPEVEDYVNTRLVQKISQISGVGLVTLSGGNRKAYRVQINVPKLTSYGIALDTVRTIIGTVNVNSPTGTFDGPQHATSLRIDGQIQSVEQLMDQVIAYQNNGPIRLRDVGRVVEGAENSQLAAWANRTPALILNIQRQPGANVIAVADNVLAILPRLKQELPPGIDIIPLTDRTTTIRASVKDVGFELVLAMLLVVGVIFVFLCNVPATIIPGLSVPLSLIGTLSAMYMLGFSLDNLSLMSLTIASGFVVDDAIVVIENISRFVEAGDDRYTAALKGAKEIGFTIISLTVSLIAVLIPLLFMSDVVGRLFHEFAMTLAITITISALVSITLVPMMCARMLSEHGPTRHGHTRREGRLAMFARKTGQMMDWCIRHYDHALGIVLRHQPLTLLTTLASLIITGLLAWSIPKSFFPPQDTGVIQGISIMPANISFEGMKKKQAELGALLLQNPDIVSLSSFIGIDGQNMTLNSGRFLINLKPKEMRTHSLAEIQAGLEKAATALPGVHLYTQPVQDLSLESSVSAMQYQFLLETPDYDDFSLWVPRFLDALKHEPSLGGVTSDLQADGLTAMLTLDRTNGARYSITPQTVDNLLYDSFGQRQVSTIYTQSNQYRVILETDPRFQKHESSLSQLYLPGISSEAGGSTSGPSRQPTSGLVPLLQVTSLSRIVSPLLITHYGQFPATTISFNVAPHHALGEATTAIDHIRQKIGLPATFQTAFQGTAAAFRNSLTNELGLVVAAIVAVYIVLGVLYESFIHPVTILSTLPSAAIGALLGLYAFGMPLDIMGIIGIVLLIGIVKKNAIMMIDFALQAERQDGLAPPEAIRQAALLRFRPILMTTLAALFGALPLLLSVGTGAELRRPLGVAIVFGLMLSQLLTLFTTPVIYLFMNQCSLRVKRFFRTSADDSGLPADTP</sequence>
<dbReference type="InterPro" id="IPR001036">
    <property type="entry name" value="Acrflvin-R"/>
</dbReference>
<dbReference type="PANTHER" id="PTHR32063">
    <property type="match status" value="1"/>
</dbReference>
<feature type="transmembrane region" description="Helical" evidence="1">
    <location>
        <begin position="982"/>
        <end position="1007"/>
    </location>
</feature>
<feature type="transmembrane region" description="Helical" evidence="1">
    <location>
        <begin position="1027"/>
        <end position="1048"/>
    </location>
</feature>
<dbReference type="Pfam" id="PF00873">
    <property type="entry name" value="ACR_tran"/>
    <property type="match status" value="1"/>
</dbReference>
<dbReference type="Gene3D" id="3.30.70.1430">
    <property type="entry name" value="Multidrug efflux transporter AcrB pore domain"/>
    <property type="match status" value="2"/>
</dbReference>
<name>A0ABR9MQQ4_9PROT</name>
<evidence type="ECO:0000313" key="3">
    <source>
        <dbReference type="Proteomes" id="UP000599085"/>
    </source>
</evidence>
<feature type="transmembrane region" description="Helical" evidence="1">
    <location>
        <begin position="480"/>
        <end position="500"/>
    </location>
</feature>
<proteinExistence type="predicted"/>
<feature type="transmembrane region" description="Helical" evidence="1">
    <location>
        <begin position="1060"/>
        <end position="1085"/>
    </location>
</feature>
<comment type="caution">
    <text evidence="2">The sequence shown here is derived from an EMBL/GenBank/DDBJ whole genome shotgun (WGS) entry which is preliminary data.</text>
</comment>
<dbReference type="SUPFAM" id="SSF82866">
    <property type="entry name" value="Multidrug efflux transporter AcrB transmembrane domain"/>
    <property type="match status" value="2"/>
</dbReference>
<dbReference type="PANTHER" id="PTHR32063:SF21">
    <property type="entry name" value="MULTIDRUG RESISTANCE PROTEIN MDTB"/>
    <property type="match status" value="1"/>
</dbReference>
<protein>
    <submittedName>
        <fullName evidence="2">Efflux RND transporter permease subunit</fullName>
    </submittedName>
</protein>
<evidence type="ECO:0000313" key="2">
    <source>
        <dbReference type="EMBL" id="MBE1723859.1"/>
    </source>
</evidence>
<reference evidence="2 3" key="1">
    <citation type="submission" date="2020-09" db="EMBL/GenBank/DDBJ databases">
        <title>Bombella mellium and Bombella favum sp. nov., two novel species isolated from honey of Apis mellifera.</title>
        <authorList>
            <person name="Hilgarth M."/>
            <person name="Redwitz J."/>
            <person name="Ehrmann M.A."/>
            <person name="Vogel R.F."/>
            <person name="Jakob F."/>
        </authorList>
    </citation>
    <scope>NUCLEOTIDE SEQUENCE [LARGE SCALE GENOMIC DNA]</scope>
    <source>
        <strain evidence="2 3">MRM1</strain>
    </source>
</reference>
<accession>A0ABR9MQQ4</accession>
<dbReference type="PRINTS" id="PR00702">
    <property type="entry name" value="ACRIFLAVINRP"/>
</dbReference>
<dbReference type="EMBL" id="JADAQV010000002">
    <property type="protein sequence ID" value="MBE1723859.1"/>
    <property type="molecule type" value="Genomic_DNA"/>
</dbReference>
<feature type="transmembrane region" description="Helical" evidence="1">
    <location>
        <begin position="587"/>
        <end position="606"/>
    </location>
</feature>
<evidence type="ECO:0000256" key="1">
    <source>
        <dbReference type="SAM" id="Phobius"/>
    </source>
</evidence>
<dbReference type="InterPro" id="IPR027463">
    <property type="entry name" value="AcrB_DN_DC_subdom"/>
</dbReference>
<dbReference type="SUPFAM" id="SSF82693">
    <property type="entry name" value="Multidrug efflux transporter AcrB pore domain, PN1, PN2, PC1 and PC2 subdomains"/>
    <property type="match status" value="3"/>
</dbReference>
<feature type="transmembrane region" description="Helical" evidence="1">
    <location>
        <begin position="413"/>
        <end position="433"/>
    </location>
</feature>
<dbReference type="SUPFAM" id="SSF82714">
    <property type="entry name" value="Multidrug efflux transporter AcrB TolC docking domain, DN and DC subdomains"/>
    <property type="match status" value="2"/>
</dbReference>